<protein>
    <submittedName>
        <fullName evidence="2">Uncharacterized protein</fullName>
    </submittedName>
</protein>
<evidence type="ECO:0000256" key="1">
    <source>
        <dbReference type="SAM" id="MobiDB-lite"/>
    </source>
</evidence>
<dbReference type="EMBL" id="BGZK01000598">
    <property type="protein sequence ID" value="GBP52241.1"/>
    <property type="molecule type" value="Genomic_DNA"/>
</dbReference>
<organism evidence="2 3">
    <name type="scientific">Eumeta variegata</name>
    <name type="common">Bagworm moth</name>
    <name type="synonym">Eumeta japonica</name>
    <dbReference type="NCBI Taxonomy" id="151549"/>
    <lineage>
        <taxon>Eukaryota</taxon>
        <taxon>Metazoa</taxon>
        <taxon>Ecdysozoa</taxon>
        <taxon>Arthropoda</taxon>
        <taxon>Hexapoda</taxon>
        <taxon>Insecta</taxon>
        <taxon>Pterygota</taxon>
        <taxon>Neoptera</taxon>
        <taxon>Endopterygota</taxon>
        <taxon>Lepidoptera</taxon>
        <taxon>Glossata</taxon>
        <taxon>Ditrysia</taxon>
        <taxon>Tineoidea</taxon>
        <taxon>Psychidae</taxon>
        <taxon>Oiketicinae</taxon>
        <taxon>Eumeta</taxon>
    </lineage>
</organism>
<comment type="caution">
    <text evidence="2">The sequence shown here is derived from an EMBL/GenBank/DDBJ whole genome shotgun (WGS) entry which is preliminary data.</text>
</comment>
<feature type="region of interest" description="Disordered" evidence="1">
    <location>
        <begin position="42"/>
        <end position="63"/>
    </location>
</feature>
<dbReference type="Proteomes" id="UP000299102">
    <property type="component" value="Unassembled WGS sequence"/>
</dbReference>
<dbReference type="AlphaFoldDB" id="A0A4C1WLT6"/>
<keyword evidence="3" id="KW-1185">Reference proteome</keyword>
<evidence type="ECO:0000313" key="2">
    <source>
        <dbReference type="EMBL" id="GBP52241.1"/>
    </source>
</evidence>
<proteinExistence type="predicted"/>
<evidence type="ECO:0000313" key="3">
    <source>
        <dbReference type="Proteomes" id="UP000299102"/>
    </source>
</evidence>
<name>A0A4C1WLT6_EUMVA</name>
<sequence>MVVREEVAAKWAIAIMTFQCCARGRPIIVEWERDARHSAGLSLVRGGAGRPRQGATSRERTRSRDRCIKRVHTSVSWHRPFQICKMADSNIRRKKNESGEEQVTWLVESIIVGEKRFMNSDHEVDLPTGAAFREVYRRFGEGCEPIRSLLVEDHTSWKYMERTLSALVNFQRLKQMNDTKT</sequence>
<accession>A0A4C1WLT6</accession>
<reference evidence="2 3" key="1">
    <citation type="journal article" date="2019" name="Commun. Biol.">
        <title>The bagworm genome reveals a unique fibroin gene that provides high tensile strength.</title>
        <authorList>
            <person name="Kono N."/>
            <person name="Nakamura H."/>
            <person name="Ohtoshi R."/>
            <person name="Tomita M."/>
            <person name="Numata K."/>
            <person name="Arakawa K."/>
        </authorList>
    </citation>
    <scope>NUCLEOTIDE SEQUENCE [LARGE SCALE GENOMIC DNA]</scope>
</reference>
<gene>
    <name evidence="2" type="ORF">EVAR_83102_1</name>
</gene>